<organism evidence="3">
    <name type="scientific">Callorhinchus milii</name>
    <name type="common">Ghost shark</name>
    <dbReference type="NCBI Taxonomy" id="7868"/>
    <lineage>
        <taxon>Eukaryota</taxon>
        <taxon>Metazoa</taxon>
        <taxon>Chordata</taxon>
        <taxon>Craniata</taxon>
        <taxon>Vertebrata</taxon>
        <taxon>Chondrichthyes</taxon>
        <taxon>Holocephali</taxon>
        <taxon>Chimaeriformes</taxon>
        <taxon>Callorhinchidae</taxon>
        <taxon>Callorhinchus</taxon>
    </lineage>
</organism>
<evidence type="ECO:0000256" key="1">
    <source>
        <dbReference type="ARBA" id="ARBA00006160"/>
    </source>
</evidence>
<dbReference type="AlphaFoldDB" id="V9KLC3"/>
<sequence>MNAELNELKTLPCGRGLVQNSINVQQWLRLAPPHSAILSIQTLWVHLLSLEPPFSSAFHPYRLQILNMATFISLVTCYTCNETSRCYGANRAALIAASGRLARSKLGAKAPEVQRHQQTPGLAMGYSQHLNKPGSKGKNPTTAPRTFTSTPSTSSAPLLKSVKAKKLHCSRLKMLLNCEQKQPSKKGTLKDFLSSV</sequence>
<dbReference type="GeneID" id="103184554"/>
<reference evidence="3 5" key="3">
    <citation type="journal article" date="2014" name="Nature">
        <title>Elephant shark genome provides unique insights into gnathostome evolution.</title>
        <authorList>
            <consortium name="International Elephant Shark Genome Sequencing Consortium"/>
            <person name="Venkatesh B."/>
            <person name="Lee A.P."/>
            <person name="Ravi V."/>
            <person name="Maurya A.K."/>
            <person name="Lian M.M."/>
            <person name="Swann J.B."/>
            <person name="Ohta Y."/>
            <person name="Flajnik M.F."/>
            <person name="Sutoh Y."/>
            <person name="Kasahara M."/>
            <person name="Hoon S."/>
            <person name="Gangu V."/>
            <person name="Roy S.W."/>
            <person name="Irimia M."/>
            <person name="Korzh V."/>
            <person name="Kondrychyn I."/>
            <person name="Lim Z.W."/>
            <person name="Tay B.H."/>
            <person name="Tohari S."/>
            <person name="Kong K.W."/>
            <person name="Ho S."/>
            <person name="Lorente-Galdos B."/>
            <person name="Quilez J."/>
            <person name="Marques-Bonet T."/>
            <person name="Raney B.J."/>
            <person name="Ingham P.W."/>
            <person name="Tay A."/>
            <person name="Hillier L.W."/>
            <person name="Minx P."/>
            <person name="Boehm T."/>
            <person name="Wilson R.K."/>
            <person name="Brenner S."/>
            <person name="Warren W.C."/>
        </authorList>
    </citation>
    <scope>NUCLEOTIDE SEQUENCE</scope>
    <source>
        <tissue evidence="3">Brain</tissue>
    </source>
</reference>
<dbReference type="PANTHER" id="PTHR31402">
    <property type="entry name" value="UPF0711 PROTEIN C18ORF21"/>
    <property type="match status" value="1"/>
</dbReference>
<feature type="compositionally biased region" description="Low complexity" evidence="2">
    <location>
        <begin position="140"/>
        <end position="155"/>
    </location>
</feature>
<accession>V9KLC3</accession>
<dbReference type="OrthoDB" id="10049098at2759"/>
<keyword evidence="5" id="KW-1185">Reference proteome</keyword>
<dbReference type="InterPro" id="IPR029779">
    <property type="entry name" value="Rmp24-like"/>
</dbReference>
<dbReference type="GeneTree" id="ENSGT00390000013383"/>
<evidence type="ECO:0000313" key="4">
    <source>
        <dbReference type="Ensembl" id="ENSCMIP00000029225.1"/>
    </source>
</evidence>
<dbReference type="Ensembl" id="ENSCMIT00000029690.1">
    <property type="protein sequence ID" value="ENSCMIP00000029225.1"/>
    <property type="gene ID" value="ENSCMIG00000012659.1"/>
</dbReference>
<protein>
    <submittedName>
        <fullName evidence="3 4">Uncharacterized protein</fullName>
    </submittedName>
</protein>
<evidence type="ECO:0000313" key="3">
    <source>
        <dbReference type="EMBL" id="AFO99298.1"/>
    </source>
</evidence>
<feature type="region of interest" description="Disordered" evidence="2">
    <location>
        <begin position="112"/>
        <end position="155"/>
    </location>
</feature>
<evidence type="ECO:0000256" key="2">
    <source>
        <dbReference type="SAM" id="MobiDB-lite"/>
    </source>
</evidence>
<reference evidence="5" key="2">
    <citation type="journal article" date="2007" name="PLoS Biol.">
        <title>Survey sequencing and comparative analysis of the elephant shark (Callorhinchus milii) genome.</title>
        <authorList>
            <person name="Venkatesh B."/>
            <person name="Kirkness E.F."/>
            <person name="Loh Y.H."/>
            <person name="Halpern A.L."/>
            <person name="Lee A.P."/>
            <person name="Johnson J."/>
            <person name="Dandona N."/>
            <person name="Viswanathan L.D."/>
            <person name="Tay A."/>
            <person name="Venter J.C."/>
            <person name="Strausberg R.L."/>
            <person name="Brenner S."/>
        </authorList>
    </citation>
    <scope>NUCLEOTIDE SEQUENCE [LARGE SCALE GENOMIC DNA]</scope>
</reference>
<dbReference type="EMBL" id="JW866781">
    <property type="protein sequence ID" value="AFO99298.1"/>
    <property type="molecule type" value="mRNA"/>
</dbReference>
<name>V9KLC3_CALMI</name>
<gene>
    <name evidence="4" type="primary">cunh18orf21</name>
</gene>
<dbReference type="Pfam" id="PF15719">
    <property type="entry name" value="Rmp24-like"/>
    <property type="match status" value="1"/>
</dbReference>
<reference evidence="5" key="1">
    <citation type="journal article" date="2006" name="Science">
        <title>Ancient noncoding elements conserved in the human genome.</title>
        <authorList>
            <person name="Venkatesh B."/>
            <person name="Kirkness E.F."/>
            <person name="Loh Y.H."/>
            <person name="Halpern A.L."/>
            <person name="Lee A.P."/>
            <person name="Johnson J."/>
            <person name="Dandona N."/>
            <person name="Viswanathan L.D."/>
            <person name="Tay A."/>
            <person name="Venter J.C."/>
            <person name="Strausberg R.L."/>
            <person name="Brenner S."/>
        </authorList>
    </citation>
    <scope>NUCLEOTIDE SEQUENCE [LARGE SCALE GENOMIC DNA]</scope>
</reference>
<comment type="similarity">
    <text evidence="1">Belongs to the UPF0711 family.</text>
</comment>
<evidence type="ECO:0000313" key="5">
    <source>
        <dbReference type="Proteomes" id="UP000314986"/>
    </source>
</evidence>
<proteinExistence type="evidence at transcript level"/>
<dbReference type="Proteomes" id="UP000314986">
    <property type="component" value="Unassembled WGS sequence"/>
</dbReference>
<dbReference type="PANTHER" id="PTHR31402:SF2">
    <property type="entry name" value="UPF0711 PROTEIN C18ORF21"/>
    <property type="match status" value="1"/>
</dbReference>
<dbReference type="RefSeq" id="XP_007900809.1">
    <property type="nucleotide sequence ID" value="XM_007902618.2"/>
</dbReference>
<reference evidence="4" key="4">
    <citation type="submission" date="2025-05" db="UniProtKB">
        <authorList>
            <consortium name="Ensembl"/>
        </authorList>
    </citation>
    <scope>IDENTIFICATION</scope>
</reference>